<accession>A0A382TY83</accession>
<dbReference type="InterPro" id="IPR003749">
    <property type="entry name" value="ThiS/MoaD-like"/>
</dbReference>
<dbReference type="Gene3D" id="3.10.20.30">
    <property type="match status" value="1"/>
</dbReference>
<dbReference type="InterPro" id="IPR012675">
    <property type="entry name" value="Beta-grasp_dom_sf"/>
</dbReference>
<evidence type="ECO:0008006" key="3">
    <source>
        <dbReference type="Google" id="ProtNLM"/>
    </source>
</evidence>
<reference evidence="2" key="1">
    <citation type="submission" date="2018-05" db="EMBL/GenBank/DDBJ databases">
        <authorList>
            <person name="Lanie J.A."/>
            <person name="Ng W.-L."/>
            <person name="Kazmierczak K.M."/>
            <person name="Andrzejewski T.M."/>
            <person name="Davidsen T.M."/>
            <person name="Wayne K.J."/>
            <person name="Tettelin H."/>
            <person name="Glass J.I."/>
            <person name="Rusch D."/>
            <person name="Podicherti R."/>
            <person name="Tsui H.-C.T."/>
            <person name="Winkler M.E."/>
        </authorList>
    </citation>
    <scope>NUCLEOTIDE SEQUENCE</scope>
</reference>
<evidence type="ECO:0000313" key="2">
    <source>
        <dbReference type="EMBL" id="SVD26471.1"/>
    </source>
</evidence>
<gene>
    <name evidence="2" type="ORF">METZ01_LOCUS379325</name>
</gene>
<organism evidence="2">
    <name type="scientific">marine metagenome</name>
    <dbReference type="NCBI Taxonomy" id="408172"/>
    <lineage>
        <taxon>unclassified sequences</taxon>
        <taxon>metagenomes</taxon>
        <taxon>ecological metagenomes</taxon>
    </lineage>
</organism>
<feature type="region of interest" description="Disordered" evidence="1">
    <location>
        <begin position="16"/>
        <end position="38"/>
    </location>
</feature>
<proteinExistence type="predicted"/>
<dbReference type="InterPro" id="IPR016155">
    <property type="entry name" value="Mopterin_synth/thiamin_S_b"/>
</dbReference>
<sequence>RPYVAVMVNGRDIRHTGGLETPLEPDAELDIFPPVAGG</sequence>
<dbReference type="SUPFAM" id="SSF54285">
    <property type="entry name" value="MoaD/ThiS"/>
    <property type="match status" value="1"/>
</dbReference>
<dbReference type="Pfam" id="PF02597">
    <property type="entry name" value="ThiS"/>
    <property type="match status" value="1"/>
</dbReference>
<feature type="non-terminal residue" evidence="2">
    <location>
        <position position="1"/>
    </location>
</feature>
<protein>
    <recommendedName>
        <fullName evidence="3">MoaD/ThiS family protein</fullName>
    </recommendedName>
</protein>
<dbReference type="EMBL" id="UINC01139734">
    <property type="protein sequence ID" value="SVD26471.1"/>
    <property type="molecule type" value="Genomic_DNA"/>
</dbReference>
<dbReference type="AlphaFoldDB" id="A0A382TY83"/>
<evidence type="ECO:0000256" key="1">
    <source>
        <dbReference type="SAM" id="MobiDB-lite"/>
    </source>
</evidence>
<name>A0A382TY83_9ZZZZ</name>